<keyword evidence="3" id="KW-1185">Reference proteome</keyword>
<evidence type="ECO:0000259" key="1">
    <source>
        <dbReference type="Pfam" id="PF08241"/>
    </source>
</evidence>
<dbReference type="Pfam" id="PF08241">
    <property type="entry name" value="Methyltransf_11"/>
    <property type="match status" value="1"/>
</dbReference>
<comment type="caution">
    <text evidence="2">The sequence shown here is derived from an EMBL/GenBank/DDBJ whole genome shotgun (WGS) entry which is preliminary data.</text>
</comment>
<dbReference type="RefSeq" id="WP_260191079.1">
    <property type="nucleotide sequence ID" value="NZ_JAFFZE010000010.1"/>
</dbReference>
<keyword evidence="2" id="KW-0489">Methyltransferase</keyword>
<organism evidence="2 3">
    <name type="scientific">Actinophytocola gossypii</name>
    <dbReference type="NCBI Taxonomy" id="2812003"/>
    <lineage>
        <taxon>Bacteria</taxon>
        <taxon>Bacillati</taxon>
        <taxon>Actinomycetota</taxon>
        <taxon>Actinomycetes</taxon>
        <taxon>Pseudonocardiales</taxon>
        <taxon>Pseudonocardiaceae</taxon>
    </lineage>
</organism>
<feature type="domain" description="Methyltransferase type 11" evidence="1">
    <location>
        <begin position="22"/>
        <end position="116"/>
    </location>
</feature>
<dbReference type="Gene3D" id="3.40.50.150">
    <property type="entry name" value="Vaccinia Virus protein VP39"/>
    <property type="match status" value="1"/>
</dbReference>
<dbReference type="PANTHER" id="PTHR45036:SF1">
    <property type="entry name" value="METHYLTRANSFERASE LIKE 7A"/>
    <property type="match status" value="1"/>
</dbReference>
<dbReference type="InterPro" id="IPR029063">
    <property type="entry name" value="SAM-dependent_MTases_sf"/>
</dbReference>
<gene>
    <name evidence="2" type="ORF">JT362_11240</name>
</gene>
<reference evidence="2 3" key="1">
    <citation type="submission" date="2021-02" db="EMBL/GenBank/DDBJ databases">
        <title>Actinophytocola xerophila sp. nov., isolated from soil of cotton cropping field.</title>
        <authorList>
            <person name="Huang R."/>
            <person name="Chen X."/>
            <person name="Ge X."/>
            <person name="Liu W."/>
        </authorList>
    </citation>
    <scope>NUCLEOTIDE SEQUENCE [LARGE SCALE GENOMIC DNA]</scope>
    <source>
        <strain evidence="2 3">S1-96</strain>
    </source>
</reference>
<name>A0ABT2J758_9PSEU</name>
<dbReference type="EMBL" id="JAFFZE010000010">
    <property type="protein sequence ID" value="MCT2583692.1"/>
    <property type="molecule type" value="Genomic_DNA"/>
</dbReference>
<accession>A0ABT2J758</accession>
<proteinExistence type="predicted"/>
<dbReference type="GO" id="GO:0008168">
    <property type="term" value="F:methyltransferase activity"/>
    <property type="evidence" value="ECO:0007669"/>
    <property type="project" value="UniProtKB-KW"/>
</dbReference>
<sequence>MTMTDDPLDPAAVLGSLRGTVLEIGPGAGRNLPHYAPGVHWVGVEPNARRRSRLRARADRLGRPVLVLPGVAERLALGDGRVDAVVGTFVLCSVGDLARAVDEVRRVLRPGGRYVFAEHVVAAEGSRSLRAQRAFGAVTRLFGARCRPDRDSLAAITRAAFEVTELRRWGRPGPLGVVQHIAGVARRPATTEGTLP</sequence>
<evidence type="ECO:0000313" key="3">
    <source>
        <dbReference type="Proteomes" id="UP001156441"/>
    </source>
</evidence>
<dbReference type="GO" id="GO:0032259">
    <property type="term" value="P:methylation"/>
    <property type="evidence" value="ECO:0007669"/>
    <property type="project" value="UniProtKB-KW"/>
</dbReference>
<dbReference type="InterPro" id="IPR052356">
    <property type="entry name" value="Thiol_S-MT"/>
</dbReference>
<dbReference type="Proteomes" id="UP001156441">
    <property type="component" value="Unassembled WGS sequence"/>
</dbReference>
<dbReference type="SUPFAM" id="SSF53335">
    <property type="entry name" value="S-adenosyl-L-methionine-dependent methyltransferases"/>
    <property type="match status" value="1"/>
</dbReference>
<evidence type="ECO:0000313" key="2">
    <source>
        <dbReference type="EMBL" id="MCT2583692.1"/>
    </source>
</evidence>
<protein>
    <submittedName>
        <fullName evidence="2">Class I SAM-dependent methyltransferase</fullName>
    </submittedName>
</protein>
<dbReference type="PANTHER" id="PTHR45036">
    <property type="entry name" value="METHYLTRANSFERASE LIKE 7B"/>
    <property type="match status" value="1"/>
</dbReference>
<keyword evidence="2" id="KW-0808">Transferase</keyword>
<dbReference type="InterPro" id="IPR013216">
    <property type="entry name" value="Methyltransf_11"/>
</dbReference>
<dbReference type="CDD" id="cd02440">
    <property type="entry name" value="AdoMet_MTases"/>
    <property type="match status" value="1"/>
</dbReference>